<evidence type="ECO:0000256" key="3">
    <source>
        <dbReference type="ARBA" id="ARBA00007658"/>
    </source>
</evidence>
<evidence type="ECO:0000313" key="10">
    <source>
        <dbReference type="EMBL" id="KAK0619092.1"/>
    </source>
</evidence>
<feature type="binding site" evidence="7">
    <location>
        <position position="561"/>
    </location>
    <ligand>
        <name>Ca(2+)</name>
        <dbReference type="ChEBI" id="CHEBI:29108"/>
    </ligand>
</feature>
<keyword evidence="11" id="KW-1185">Reference proteome</keyword>
<sequence>MDRRISRLAAITAVFVVAIILLRSSYPASGSDRSSAAGFSRNVRFRPSGFDWTTVPQRYPVPLTHELPTGPAKELPRVQHEFSKYKHDATTKQRQGAVRAAFVKCWNSYKKHAWLRDELTPVTGEGKTTFGGWAATLVDALDTLWIMDLHEDFFLAAAAAAQLDWTNTTDTSVNLFETTIRHLGGLLGAYDLSGEPALLEKATELGSMIYMAFDTPNRLPGFWLNFENAKQGRQVAGINDPSASPCSLSLEFTRLTQLTGDHKFYDAISRVTDFLERTQNNSTLPGMWPKTINFRDESVNESGFTLGALADSLYEYLPKMDVLLGGREPRYQRMHLSAMDVVVDHLLFRPMLPDGEKHHDILFAGDAYVRPDSIDRNPEGQHLSCFTGGMFALGGRLFDVPEHVAIGERLARGCAWAYEAFPTGLMPEIFGIVPCPSIGKPCPWNEDLWSKNGDKTLKKGFSNARDPRYILRPEAIESLFILYRITGKEELRDVAWRMFQSIMRATETVLANSAVADVTVQGGTTKLDEMESFWLAETLKYFYLIFSPPDLISLDEFVLNTEAHPFRRPK</sequence>
<dbReference type="GO" id="GO:0004571">
    <property type="term" value="F:mannosyl-oligosaccharide 1,2-alpha-mannosidase activity"/>
    <property type="evidence" value="ECO:0007669"/>
    <property type="project" value="InterPro"/>
</dbReference>
<evidence type="ECO:0000256" key="2">
    <source>
        <dbReference type="ARBA" id="ARBA00004922"/>
    </source>
</evidence>
<dbReference type="Proteomes" id="UP001175000">
    <property type="component" value="Unassembled WGS sequence"/>
</dbReference>
<evidence type="ECO:0000313" key="11">
    <source>
        <dbReference type="Proteomes" id="UP001175000"/>
    </source>
</evidence>
<dbReference type="FunFam" id="1.50.10.10:FF:000037">
    <property type="entry name" value="alpha-1,2-Mannosidase"/>
    <property type="match status" value="1"/>
</dbReference>
<feature type="active site" description="Proton donor" evidence="6">
    <location>
        <position position="177"/>
    </location>
</feature>
<dbReference type="Pfam" id="PF01532">
    <property type="entry name" value="Glyco_hydro_47"/>
    <property type="match status" value="1"/>
</dbReference>
<dbReference type="GO" id="GO:0005509">
    <property type="term" value="F:calcium ion binding"/>
    <property type="evidence" value="ECO:0007669"/>
    <property type="project" value="InterPro"/>
</dbReference>
<dbReference type="Gene3D" id="1.50.10.10">
    <property type="match status" value="1"/>
</dbReference>
<dbReference type="InterPro" id="IPR036026">
    <property type="entry name" value="Seven-hairpin_glycosidases"/>
</dbReference>
<organism evidence="10 11">
    <name type="scientific">Immersiella caudata</name>
    <dbReference type="NCBI Taxonomy" id="314043"/>
    <lineage>
        <taxon>Eukaryota</taxon>
        <taxon>Fungi</taxon>
        <taxon>Dikarya</taxon>
        <taxon>Ascomycota</taxon>
        <taxon>Pezizomycotina</taxon>
        <taxon>Sordariomycetes</taxon>
        <taxon>Sordariomycetidae</taxon>
        <taxon>Sordariales</taxon>
        <taxon>Lasiosphaeriaceae</taxon>
        <taxon>Immersiella</taxon>
    </lineage>
</organism>
<evidence type="ECO:0000256" key="6">
    <source>
        <dbReference type="PIRSR" id="PIRSR601382-1"/>
    </source>
</evidence>
<reference evidence="10" key="1">
    <citation type="submission" date="2023-06" db="EMBL/GenBank/DDBJ databases">
        <title>Genome-scale phylogeny and comparative genomics of the fungal order Sordariales.</title>
        <authorList>
            <consortium name="Lawrence Berkeley National Laboratory"/>
            <person name="Hensen N."/>
            <person name="Bonometti L."/>
            <person name="Westerberg I."/>
            <person name="Brannstrom I.O."/>
            <person name="Guillou S."/>
            <person name="Cros-Aarteil S."/>
            <person name="Calhoun S."/>
            <person name="Haridas S."/>
            <person name="Kuo A."/>
            <person name="Mondo S."/>
            <person name="Pangilinan J."/>
            <person name="Riley R."/>
            <person name="Labutti K."/>
            <person name="Andreopoulos B."/>
            <person name="Lipzen A."/>
            <person name="Chen C."/>
            <person name="Yanf M."/>
            <person name="Daum C."/>
            <person name="Ng V."/>
            <person name="Clum A."/>
            <person name="Steindorff A."/>
            <person name="Ohm R."/>
            <person name="Martin F."/>
            <person name="Silar P."/>
            <person name="Natvig D."/>
            <person name="Lalanne C."/>
            <person name="Gautier V."/>
            <person name="Ament-Velasquez S.L."/>
            <person name="Kruys A."/>
            <person name="Hutchinson M.I."/>
            <person name="Powell A.J."/>
            <person name="Barry K."/>
            <person name="Miller A.N."/>
            <person name="Grigoriev I.V."/>
            <person name="Debuchy R."/>
            <person name="Gladieux P."/>
            <person name="Thoren M.H."/>
            <person name="Johannesson H."/>
        </authorList>
    </citation>
    <scope>NUCLEOTIDE SEQUENCE</scope>
    <source>
        <strain evidence="10">CBS 606.72</strain>
    </source>
</reference>
<keyword evidence="4 9" id="KW-0378">Hydrolase</keyword>
<dbReference type="AlphaFoldDB" id="A0AA39WPG9"/>
<dbReference type="GO" id="GO:0005975">
    <property type="term" value="P:carbohydrate metabolic process"/>
    <property type="evidence" value="ECO:0007669"/>
    <property type="project" value="InterPro"/>
</dbReference>
<dbReference type="InterPro" id="IPR012341">
    <property type="entry name" value="6hp_glycosidase-like_sf"/>
</dbReference>
<dbReference type="PANTHER" id="PTHR11742">
    <property type="entry name" value="MANNOSYL-OLIGOSACCHARIDE ALPHA-1,2-MANNOSIDASE-RELATED"/>
    <property type="match status" value="1"/>
</dbReference>
<dbReference type="GO" id="GO:0036503">
    <property type="term" value="P:ERAD pathway"/>
    <property type="evidence" value="ECO:0007669"/>
    <property type="project" value="UniProtKB-ARBA"/>
</dbReference>
<feature type="active site" evidence="6">
    <location>
        <position position="474"/>
    </location>
</feature>
<comment type="cofactor">
    <cofactor evidence="1 7">
        <name>Ca(2+)</name>
        <dbReference type="ChEBI" id="CHEBI:29108"/>
    </cofactor>
</comment>
<accession>A0AA39WPG9</accession>
<comment type="similarity">
    <text evidence="3 9">Belongs to the glycosyl hydrolase 47 family.</text>
</comment>
<dbReference type="GO" id="GO:0016020">
    <property type="term" value="C:membrane"/>
    <property type="evidence" value="ECO:0007669"/>
    <property type="project" value="InterPro"/>
</dbReference>
<keyword evidence="7" id="KW-0106">Calcium</keyword>
<evidence type="ECO:0000256" key="7">
    <source>
        <dbReference type="PIRSR" id="PIRSR601382-2"/>
    </source>
</evidence>
<feature type="active site" evidence="6">
    <location>
        <position position="311"/>
    </location>
</feature>
<feature type="active site" description="Proton donor" evidence="6">
    <location>
        <position position="428"/>
    </location>
</feature>
<evidence type="ECO:0000256" key="8">
    <source>
        <dbReference type="PIRSR" id="PIRSR601382-3"/>
    </source>
</evidence>
<dbReference type="SUPFAM" id="SSF48225">
    <property type="entry name" value="Seven-hairpin glycosidases"/>
    <property type="match status" value="1"/>
</dbReference>
<dbReference type="GO" id="GO:0005783">
    <property type="term" value="C:endoplasmic reticulum"/>
    <property type="evidence" value="ECO:0007669"/>
    <property type="project" value="TreeGrafter"/>
</dbReference>
<protein>
    <recommendedName>
        <fullName evidence="9">alpha-1,2-Mannosidase</fullName>
        <ecNumber evidence="9">3.2.1.-</ecNumber>
    </recommendedName>
</protein>
<name>A0AA39WPG9_9PEZI</name>
<comment type="pathway">
    <text evidence="2">Protein modification; protein glycosylation.</text>
</comment>
<evidence type="ECO:0000256" key="9">
    <source>
        <dbReference type="RuleBase" id="RU361193"/>
    </source>
</evidence>
<dbReference type="InterPro" id="IPR001382">
    <property type="entry name" value="Glyco_hydro_47"/>
</dbReference>
<keyword evidence="5 8" id="KW-1015">Disulfide bond</keyword>
<keyword evidence="9" id="KW-0326">Glycosidase</keyword>
<dbReference type="PANTHER" id="PTHR11742:SF89">
    <property type="entry name" value="ALPHA-1,2-MANNOSIDASE"/>
    <property type="match status" value="1"/>
</dbReference>
<proteinExistence type="inferred from homology"/>
<evidence type="ECO:0000256" key="5">
    <source>
        <dbReference type="ARBA" id="ARBA00023157"/>
    </source>
</evidence>
<dbReference type="PRINTS" id="PR00747">
    <property type="entry name" value="GLYHDRLASE47"/>
</dbReference>
<dbReference type="InterPro" id="IPR050749">
    <property type="entry name" value="Glycosyl_Hydrolase_47"/>
</dbReference>
<gene>
    <name evidence="10" type="ORF">B0T14DRAFT_495923</name>
</gene>
<keyword evidence="7" id="KW-0479">Metal-binding</keyword>
<evidence type="ECO:0000256" key="4">
    <source>
        <dbReference type="ARBA" id="ARBA00022801"/>
    </source>
</evidence>
<evidence type="ECO:0000256" key="1">
    <source>
        <dbReference type="ARBA" id="ARBA00001913"/>
    </source>
</evidence>
<dbReference type="EMBL" id="JAULSU010000004">
    <property type="protein sequence ID" value="KAK0619092.1"/>
    <property type="molecule type" value="Genomic_DNA"/>
</dbReference>
<comment type="caution">
    <text evidence="10">The sequence shown here is derived from an EMBL/GenBank/DDBJ whole genome shotgun (WGS) entry which is preliminary data.</text>
</comment>
<feature type="disulfide bond" evidence="8">
    <location>
        <begin position="385"/>
        <end position="414"/>
    </location>
</feature>
<dbReference type="EC" id="3.2.1.-" evidence="9"/>